<dbReference type="GeneID" id="39592830"/>
<evidence type="ECO:0008006" key="5">
    <source>
        <dbReference type="Google" id="ProtNLM"/>
    </source>
</evidence>
<accession>A0A427XTE0</accession>
<gene>
    <name evidence="3" type="ORF">EHS24_008287</name>
</gene>
<dbReference type="Pfam" id="PF08635">
    <property type="entry name" value="ox_reductase_C"/>
    <property type="match status" value="1"/>
</dbReference>
<organism evidence="3 4">
    <name type="scientific">Apiotrichum porosum</name>
    <dbReference type="NCBI Taxonomy" id="105984"/>
    <lineage>
        <taxon>Eukaryota</taxon>
        <taxon>Fungi</taxon>
        <taxon>Dikarya</taxon>
        <taxon>Basidiomycota</taxon>
        <taxon>Agaricomycotina</taxon>
        <taxon>Tremellomycetes</taxon>
        <taxon>Trichosporonales</taxon>
        <taxon>Trichosporonaceae</taxon>
        <taxon>Apiotrichum</taxon>
    </lineage>
</organism>
<comment type="caution">
    <text evidence="3">The sequence shown here is derived from an EMBL/GenBank/DDBJ whole genome shotgun (WGS) entry which is preliminary data.</text>
</comment>
<dbReference type="STRING" id="105984.A0A427XTE0"/>
<dbReference type="InterPro" id="IPR000683">
    <property type="entry name" value="Gfo/Idh/MocA-like_OxRdtase_N"/>
</dbReference>
<dbReference type="OrthoDB" id="10250282at2759"/>
<dbReference type="Proteomes" id="UP000279236">
    <property type="component" value="Unassembled WGS sequence"/>
</dbReference>
<protein>
    <recommendedName>
        <fullName evidence="5">Gfo/Idh/MocA-like oxidoreductase N-terminal domain-containing protein</fullName>
    </recommendedName>
</protein>
<sequence length="386" mass="41811">MTFDLPFSVIIVGAGNINFGSPEGPWNHSTRLEAKLGVRLVVAAIVDPATAHAKRQLEVKRGSAAAASYASTLIFSSIAAAHAGLDSPPDLVVLGSPAAFRGTTDESSGNDAEVQLSRMFPTAAIFVEKPVGAGPVEEPRAVGQHLESVGSLVSVGYMLRYSAAVQKMKQIIQDNNLAIMMTSARYVMGAYEFSAKPAWWNKAIDCGPIVEQATHFCDLSRYFGGEVVLGSIAANSVEWYEAPGRLSKISVDETLIPEEQRIPRFTSATWKYANGAIGHLEHGVALQGTAFSTEFTVWADGYQLKLVDPYNHPTLYLRRPGNDAEEIIHFDGDDPFLSEMAAVIERIEGADTPILSSYADAVKTYEMTWAIRWASERSRVPNGIAN</sequence>
<proteinExistence type="predicted"/>
<feature type="domain" description="Gfo/Idh/MocA-like oxidoreductase N-terminal" evidence="1">
    <location>
        <begin position="7"/>
        <end position="157"/>
    </location>
</feature>
<dbReference type="RefSeq" id="XP_028476538.1">
    <property type="nucleotide sequence ID" value="XM_028623605.1"/>
</dbReference>
<dbReference type="SUPFAM" id="SSF55347">
    <property type="entry name" value="Glyceraldehyde-3-phosphate dehydrogenase-like, C-terminal domain"/>
    <property type="match status" value="1"/>
</dbReference>
<evidence type="ECO:0000313" key="3">
    <source>
        <dbReference type="EMBL" id="RSH82083.1"/>
    </source>
</evidence>
<evidence type="ECO:0000313" key="4">
    <source>
        <dbReference type="Proteomes" id="UP000279236"/>
    </source>
</evidence>
<dbReference type="Pfam" id="PF01408">
    <property type="entry name" value="GFO_IDH_MocA"/>
    <property type="match status" value="1"/>
</dbReference>
<dbReference type="PANTHER" id="PTHR43249">
    <property type="entry name" value="UDP-N-ACETYL-2-AMINO-2-DEOXY-D-GLUCURONATE OXIDASE"/>
    <property type="match status" value="1"/>
</dbReference>
<dbReference type="InterPro" id="IPR013944">
    <property type="entry name" value="OxRdtase_put_C"/>
</dbReference>
<dbReference type="AlphaFoldDB" id="A0A427XTE0"/>
<dbReference type="EMBL" id="RSCE01000006">
    <property type="protein sequence ID" value="RSH82083.1"/>
    <property type="molecule type" value="Genomic_DNA"/>
</dbReference>
<feature type="domain" description="Oxidoreductase putative C-terminal" evidence="2">
    <location>
        <begin position="160"/>
        <end position="302"/>
    </location>
</feature>
<dbReference type="Gene3D" id="3.30.360.10">
    <property type="entry name" value="Dihydrodipicolinate Reductase, domain 2"/>
    <property type="match status" value="1"/>
</dbReference>
<evidence type="ECO:0000259" key="2">
    <source>
        <dbReference type="Pfam" id="PF08635"/>
    </source>
</evidence>
<dbReference type="PANTHER" id="PTHR43249:SF1">
    <property type="entry name" value="D-GLUCOSIDE 3-DEHYDROGENASE"/>
    <property type="match status" value="1"/>
</dbReference>
<name>A0A427XTE0_9TREE</name>
<reference evidence="3 4" key="1">
    <citation type="submission" date="2018-11" db="EMBL/GenBank/DDBJ databases">
        <title>Genome sequence of Apiotrichum porosum DSM 27194.</title>
        <authorList>
            <person name="Aliyu H."/>
            <person name="Gorte O."/>
            <person name="Ochsenreither K."/>
        </authorList>
    </citation>
    <scope>NUCLEOTIDE SEQUENCE [LARGE SCALE GENOMIC DNA]</scope>
    <source>
        <strain evidence="3 4">DSM 27194</strain>
    </source>
</reference>
<keyword evidence="4" id="KW-1185">Reference proteome</keyword>
<dbReference type="InterPro" id="IPR052515">
    <property type="entry name" value="Gfo/Idh/MocA_Oxidoreductase"/>
</dbReference>
<dbReference type="GO" id="GO:0000166">
    <property type="term" value="F:nucleotide binding"/>
    <property type="evidence" value="ECO:0007669"/>
    <property type="project" value="InterPro"/>
</dbReference>
<evidence type="ECO:0000259" key="1">
    <source>
        <dbReference type="Pfam" id="PF01408"/>
    </source>
</evidence>